<feature type="compositionally biased region" description="Basic and acidic residues" evidence="1">
    <location>
        <begin position="591"/>
        <end position="601"/>
    </location>
</feature>
<feature type="region of interest" description="Disordered" evidence="1">
    <location>
        <begin position="549"/>
        <end position="662"/>
    </location>
</feature>
<comment type="caution">
    <text evidence="2">The sequence shown here is derived from an EMBL/GenBank/DDBJ whole genome shotgun (WGS) entry which is preliminary data.</text>
</comment>
<dbReference type="AlphaFoldDB" id="A0A3M7H6X8"/>
<feature type="region of interest" description="Disordered" evidence="1">
    <location>
        <begin position="488"/>
        <end position="534"/>
    </location>
</feature>
<feature type="region of interest" description="Disordered" evidence="1">
    <location>
        <begin position="145"/>
        <end position="312"/>
    </location>
</feature>
<sequence length="662" mass="72521">MIGTIPSAVRLPSPVLPASTILAWVTAACRITGISFRSHRTPAGNPGLQTVASRKATQPSLVSLTNYPPSASLLCRPEKKLLAFCASRDIPPTAAPFFLCPEPRNHSLRHVSNAERLRAATAPTWPQPGLPRVSVILTSCAQSSDLDLLTGNSPPPAKKPRSNPVITRYPPPPGYQGPTQSWTPHGSQEWQNAAQTTGYSQQPQTPGTYQPPMWQPGYQAQSYPQAGYHPTQGYFPPNATYQAPQQAWPVPTSASPTPSVESWQPPSSIPAKRRHSSTPYPNSRQQSIGPVDGNGDPLPPQYASSATDEDLEDDFDGECYYARHPEEINPDLSLGLIEWHPPLPTNVPPPATFAEAELEAVAPRKPRPDHEDSISDYYVKDRREEALLSIRQTTAWEEAKNDLIYREFPAICEQIVSLCDLYRNWRNRPDPDWWTSRPCYSLTPSPAPSREQTPAESRPSDHGLGITHDPGAHIQPVTSETLNNLQRTFSSHGSKKGHSRRGSASGRHSRATSVSSSQAGEKITRPKPLAPLRDERQEDILASLGVTGSPQFVYQTPGPALRAPPSVRSREGSAAPSRPGSVASMHSLPTVEEHNEDENSRSKVGQYGDLEMENTPRPVKNNGRVFSGPRKRSHGEFEGGVGARAEEEEDATPKPKSKQQRF</sequence>
<protein>
    <submittedName>
        <fullName evidence="2">Uncharacterized protein</fullName>
    </submittedName>
</protein>
<feature type="compositionally biased region" description="Low complexity" evidence="1">
    <location>
        <begin position="249"/>
        <end position="262"/>
    </location>
</feature>
<gene>
    <name evidence="2" type="ORF">D0862_03700</name>
</gene>
<proteinExistence type="predicted"/>
<feature type="region of interest" description="Disordered" evidence="1">
    <location>
        <begin position="444"/>
        <end position="475"/>
    </location>
</feature>
<evidence type="ECO:0000313" key="2">
    <source>
        <dbReference type="EMBL" id="RMZ09150.1"/>
    </source>
</evidence>
<accession>A0A3M7H6X8</accession>
<feature type="compositionally biased region" description="Low complexity" evidence="1">
    <location>
        <begin position="201"/>
        <end position="212"/>
    </location>
</feature>
<dbReference type="EMBL" id="QWIQ01000083">
    <property type="protein sequence ID" value="RMZ09150.1"/>
    <property type="molecule type" value="Genomic_DNA"/>
</dbReference>
<name>A0A3M7H6X8_HORWE</name>
<reference evidence="2 3" key="1">
    <citation type="journal article" date="2018" name="BMC Genomics">
        <title>Genomic evidence for intraspecific hybridization in a clonal and extremely halotolerant yeast.</title>
        <authorList>
            <person name="Gostincar C."/>
            <person name="Stajich J.E."/>
            <person name="Zupancic J."/>
            <person name="Zalar P."/>
            <person name="Gunde-Cimerman N."/>
        </authorList>
    </citation>
    <scope>NUCLEOTIDE SEQUENCE [LARGE SCALE GENOMIC DNA]</scope>
    <source>
        <strain evidence="2 3">EXF-171</strain>
    </source>
</reference>
<dbReference type="VEuPathDB" id="FungiDB:BTJ68_03497"/>
<dbReference type="Proteomes" id="UP000281468">
    <property type="component" value="Unassembled WGS sequence"/>
</dbReference>
<evidence type="ECO:0000256" key="1">
    <source>
        <dbReference type="SAM" id="MobiDB-lite"/>
    </source>
</evidence>
<organism evidence="2 3">
    <name type="scientific">Hortaea werneckii</name>
    <name type="common">Black yeast</name>
    <name type="synonym">Cladosporium werneckii</name>
    <dbReference type="NCBI Taxonomy" id="91943"/>
    <lineage>
        <taxon>Eukaryota</taxon>
        <taxon>Fungi</taxon>
        <taxon>Dikarya</taxon>
        <taxon>Ascomycota</taxon>
        <taxon>Pezizomycotina</taxon>
        <taxon>Dothideomycetes</taxon>
        <taxon>Dothideomycetidae</taxon>
        <taxon>Mycosphaerellales</taxon>
        <taxon>Teratosphaeriaceae</taxon>
        <taxon>Hortaea</taxon>
    </lineage>
</organism>
<evidence type="ECO:0000313" key="3">
    <source>
        <dbReference type="Proteomes" id="UP000281468"/>
    </source>
</evidence>
<feature type="compositionally biased region" description="Polar residues" evidence="1">
    <location>
        <begin position="181"/>
        <end position="200"/>
    </location>
</feature>
<feature type="compositionally biased region" description="Polar residues" evidence="1">
    <location>
        <begin position="277"/>
        <end position="288"/>
    </location>
</feature>